<name>A0A919SP28_9ACTN</name>
<protein>
    <submittedName>
        <fullName evidence="1">Uncharacterized protein</fullName>
    </submittedName>
</protein>
<dbReference type="RefSeq" id="WP_212992223.1">
    <property type="nucleotide sequence ID" value="NZ_BAABEA010000004.1"/>
</dbReference>
<evidence type="ECO:0000313" key="2">
    <source>
        <dbReference type="Proteomes" id="UP000681340"/>
    </source>
</evidence>
<accession>A0A919SP28</accession>
<dbReference type="Proteomes" id="UP000681340">
    <property type="component" value="Unassembled WGS sequence"/>
</dbReference>
<gene>
    <name evidence="1" type="ORF">Aau02nite_63350</name>
</gene>
<proteinExistence type="predicted"/>
<reference evidence="1" key="1">
    <citation type="submission" date="2021-03" db="EMBL/GenBank/DDBJ databases">
        <title>Whole genome shotgun sequence of Actinoplanes auranticolor NBRC 12245.</title>
        <authorList>
            <person name="Komaki H."/>
            <person name="Tamura T."/>
        </authorList>
    </citation>
    <scope>NUCLEOTIDE SEQUENCE</scope>
    <source>
        <strain evidence="1">NBRC 12245</strain>
    </source>
</reference>
<organism evidence="1 2">
    <name type="scientific">Actinoplanes auranticolor</name>
    <dbReference type="NCBI Taxonomy" id="47988"/>
    <lineage>
        <taxon>Bacteria</taxon>
        <taxon>Bacillati</taxon>
        <taxon>Actinomycetota</taxon>
        <taxon>Actinomycetes</taxon>
        <taxon>Micromonosporales</taxon>
        <taxon>Micromonosporaceae</taxon>
        <taxon>Actinoplanes</taxon>
    </lineage>
</organism>
<evidence type="ECO:0000313" key="1">
    <source>
        <dbReference type="EMBL" id="GIM74927.1"/>
    </source>
</evidence>
<comment type="caution">
    <text evidence="1">The sequence shown here is derived from an EMBL/GenBank/DDBJ whole genome shotgun (WGS) entry which is preliminary data.</text>
</comment>
<keyword evidence="2" id="KW-1185">Reference proteome</keyword>
<dbReference type="AlphaFoldDB" id="A0A919SP28"/>
<dbReference type="EMBL" id="BOQL01000053">
    <property type="protein sequence ID" value="GIM74927.1"/>
    <property type="molecule type" value="Genomic_DNA"/>
</dbReference>
<sequence length="342" mass="37817">MNFPAHDTLAGYARTAVDLRSRMADYHRSPLSHDWLNAFMTARSADTTQPTAPKVLDAVRQITSLPWQGGQPYVVAPAMTAVIAAAAQALDLTGEVLPNDIAPDDSGVLLLPEPVYQRTLTGTITSIGAITWAKTTTVTTGASSWFICGWADHHDPLDPAAARRREQVAARPDLTRQFGPYVLITLDQLPIGRPVDPPPDQPVIDDADIDWQNAPDGRYVLDEAAMRTKVSAALVYAFWRIQAQPLATVATAPADRATRRRAVRASIRHDTRVVMLRRTKPLAEPGDGDPKWHYRVRFFVRGHWRRLIDRDGIPYRIWINAHIKGPDGAPLMLGEKVAVLAR</sequence>